<dbReference type="RefSeq" id="WP_115498022.1">
    <property type="nucleotide sequence ID" value="NZ_JACRTI010000003.1"/>
</dbReference>
<dbReference type="Proteomes" id="UP000629596">
    <property type="component" value="Unassembled WGS sequence"/>
</dbReference>
<comment type="caution">
    <text evidence="2">The sequence shown here is derived from an EMBL/GenBank/DDBJ whole genome shotgun (WGS) entry which is preliminary data.</text>
</comment>
<dbReference type="Proteomes" id="UP000256321">
    <property type="component" value="Unassembled WGS sequence"/>
</dbReference>
<reference evidence="1 4" key="2">
    <citation type="submission" date="2020-08" db="EMBL/GenBank/DDBJ databases">
        <title>Genome public.</title>
        <authorList>
            <person name="Liu C."/>
            <person name="Sun Q."/>
        </authorList>
    </citation>
    <scope>NUCLEOTIDE SEQUENCE [LARGE SCALE GENOMIC DNA]</scope>
    <source>
        <strain evidence="1 4">426_9</strain>
    </source>
</reference>
<accession>A0A3D8HJG2</accession>
<protein>
    <submittedName>
        <fullName evidence="2">Uncharacterized protein</fullName>
    </submittedName>
</protein>
<gene>
    <name evidence="2" type="ORF">DWU89_02070</name>
    <name evidence="1" type="ORF">H8784_02045</name>
</gene>
<name>A0A3D8HJG2_9BACT</name>
<dbReference type="AlphaFoldDB" id="A0A3D8HJG2"/>
<evidence type="ECO:0000313" key="3">
    <source>
        <dbReference type="Proteomes" id="UP000256321"/>
    </source>
</evidence>
<evidence type="ECO:0000313" key="1">
    <source>
        <dbReference type="EMBL" id="MBC8600499.1"/>
    </source>
</evidence>
<sequence length="88" mass="10376">MKTLELRASLMQEIVGLLDNDEAMEKLQKYIRRLKKEITVNAPAVQPYTMVELNERINQAEDDVRTGRTLSNEQMFEEIDNYLKELCR</sequence>
<dbReference type="EMBL" id="JACRTI010000003">
    <property type="protein sequence ID" value="MBC8600499.1"/>
    <property type="molecule type" value="Genomic_DNA"/>
</dbReference>
<keyword evidence="4" id="KW-1185">Reference proteome</keyword>
<organism evidence="2 3">
    <name type="scientific">Parabacteroides acidifaciens</name>
    <dbReference type="NCBI Taxonomy" id="2290935"/>
    <lineage>
        <taxon>Bacteria</taxon>
        <taxon>Pseudomonadati</taxon>
        <taxon>Bacteroidota</taxon>
        <taxon>Bacteroidia</taxon>
        <taxon>Bacteroidales</taxon>
        <taxon>Tannerellaceae</taxon>
        <taxon>Parabacteroides</taxon>
    </lineage>
</organism>
<reference evidence="2 3" key="1">
    <citation type="submission" date="2018-07" db="EMBL/GenBank/DDBJ databases">
        <title>Parabacteroides acidifaciens nov. sp., isolated from human feces.</title>
        <authorList>
            <person name="Wang Y.J."/>
        </authorList>
    </citation>
    <scope>NUCLEOTIDE SEQUENCE [LARGE SCALE GENOMIC DNA]</scope>
    <source>
        <strain evidence="2 3">426-9</strain>
    </source>
</reference>
<evidence type="ECO:0000313" key="4">
    <source>
        <dbReference type="Proteomes" id="UP000629596"/>
    </source>
</evidence>
<evidence type="ECO:0000313" key="2">
    <source>
        <dbReference type="EMBL" id="RDU50800.1"/>
    </source>
</evidence>
<proteinExistence type="predicted"/>
<dbReference type="EMBL" id="QREV01000003">
    <property type="protein sequence ID" value="RDU50800.1"/>
    <property type="molecule type" value="Genomic_DNA"/>
</dbReference>